<reference evidence="2 3" key="1">
    <citation type="submission" date="2015-08" db="EMBL/GenBank/DDBJ databases">
        <title>Emmonsia species relationships and genome sequence.</title>
        <authorList>
            <person name="Cuomo C.A."/>
            <person name="Schwartz I.S."/>
            <person name="Kenyon C."/>
            <person name="De Hoog G.S."/>
            <person name="Govender N.P."/>
            <person name="Botha A."/>
            <person name="Moreno L."/>
            <person name="De Vries M."/>
            <person name="Munoz J.F."/>
            <person name="Stielow J.B."/>
        </authorList>
    </citation>
    <scope>NUCLEOTIDE SEQUENCE [LARGE SCALE GENOMIC DNA]</scope>
    <source>
        <strain evidence="2 3">EI222</strain>
    </source>
</reference>
<comment type="caution">
    <text evidence="2">The sequence shown here is derived from an EMBL/GenBank/DDBJ whole genome shotgun (WGS) entry which is preliminary data.</text>
</comment>
<keyword evidence="3" id="KW-1185">Reference proteome</keyword>
<dbReference type="AlphaFoldDB" id="A0A1J9PZT2"/>
<sequence length="181" mass="20808">GSSESVAAYIAKYERVLYEARGQDWPDASKISTFRQGLSSSIRNRLAQQLNLPRTYQEFLRVVQQLASNSYSLMPHASQQTREDRHDPMDINQIQLDAISLVPRAPSISSAQREKYRQEGRCVRCGSHDHWVENCQFRPHSPKSRRRQTARRIPASDQGSDDDSDVSEIWKESYKDLLNGN</sequence>
<feature type="non-terminal residue" evidence="2">
    <location>
        <position position="1"/>
    </location>
</feature>
<dbReference type="Proteomes" id="UP000242791">
    <property type="component" value="Unassembled WGS sequence"/>
</dbReference>
<feature type="region of interest" description="Disordered" evidence="1">
    <location>
        <begin position="136"/>
        <end position="168"/>
    </location>
</feature>
<evidence type="ECO:0000256" key="1">
    <source>
        <dbReference type="SAM" id="MobiDB-lite"/>
    </source>
</evidence>
<protein>
    <recommendedName>
        <fullName evidence="4">Retrotransposon gag domain-containing protein</fullName>
    </recommendedName>
</protein>
<dbReference type="STRING" id="1658174.A0A1J9PZT2"/>
<evidence type="ECO:0008006" key="4">
    <source>
        <dbReference type="Google" id="ProtNLM"/>
    </source>
</evidence>
<evidence type="ECO:0000313" key="3">
    <source>
        <dbReference type="Proteomes" id="UP000242791"/>
    </source>
</evidence>
<proteinExistence type="predicted"/>
<evidence type="ECO:0000313" key="2">
    <source>
        <dbReference type="EMBL" id="OJD13411.1"/>
    </source>
</evidence>
<accession>A0A1J9PZT2</accession>
<feature type="compositionally biased region" description="Basic residues" evidence="1">
    <location>
        <begin position="140"/>
        <end position="150"/>
    </location>
</feature>
<name>A0A1J9PZT2_9EURO</name>
<organism evidence="2 3">
    <name type="scientific">Blastomyces percursus</name>
    <dbReference type="NCBI Taxonomy" id="1658174"/>
    <lineage>
        <taxon>Eukaryota</taxon>
        <taxon>Fungi</taxon>
        <taxon>Dikarya</taxon>
        <taxon>Ascomycota</taxon>
        <taxon>Pezizomycotina</taxon>
        <taxon>Eurotiomycetes</taxon>
        <taxon>Eurotiomycetidae</taxon>
        <taxon>Onygenales</taxon>
        <taxon>Ajellomycetaceae</taxon>
        <taxon>Blastomyces</taxon>
    </lineage>
</organism>
<dbReference type="EMBL" id="LGTZ01002482">
    <property type="protein sequence ID" value="OJD13411.1"/>
    <property type="molecule type" value="Genomic_DNA"/>
</dbReference>
<gene>
    <name evidence="2" type="ORF">ACJ73_09204</name>
</gene>
<dbReference type="VEuPathDB" id="FungiDB:ACJ73_09204"/>
<dbReference type="OrthoDB" id="4501855at2759"/>